<evidence type="ECO:0000259" key="1">
    <source>
        <dbReference type="Pfam" id="PF07992"/>
    </source>
</evidence>
<dbReference type="SUPFAM" id="SSF51971">
    <property type="entry name" value="Nucleotide-binding domain"/>
    <property type="match status" value="1"/>
</dbReference>
<sequence length="460" mass="50781">MSEQKKIQKQKIPVRQRTPEERVKDFGEVEYLYSPEEATLEALRCLQCKNPPCVEDCPVHIKIPVFIRQIAEKNIELAIRTILEDNPLPSVCGRVCPQESQCQKRCTVGRIGDPIQIGKLERFVGDSTLKPLPERMKKNKKVAVIGSGPASLTCAGELARLGYTVTVFEALHEIGGVLLYGIPEFRLPKAVLEQEISYLRELGVEFQTNVLVGRTLPFHELREQFDAVFLGTGAGLPKYLHIPGENLRDVYSANEFLTRINLMKSYMFGEYDTPLVVKGDVVVIGGGNVAMDAARSALRMGARSVTVVYRRGRKEMPARIEEIAHAEEEGVKFAFLAAPVRIEGDSEGNVTSIVCQRMLLGEPDERGRRCFLPVEGDYFVLPANMVINAIGLDTNRILLETIEGLALDQKGHVVVDENLQTSLSGVFAGGDVVLGAATVILAAGHGKQAAHAIDRYLFQK</sequence>
<dbReference type="AlphaFoldDB" id="A0AAX3BGA5"/>
<dbReference type="InterPro" id="IPR006004">
    <property type="entry name" value="SudA-like"/>
</dbReference>
<dbReference type="InterPro" id="IPR023753">
    <property type="entry name" value="FAD/NAD-binding_dom"/>
</dbReference>
<dbReference type="Proteomes" id="UP001056539">
    <property type="component" value="Chromosome"/>
</dbReference>
<dbReference type="Pfam" id="PF14691">
    <property type="entry name" value="Fer4_20"/>
    <property type="match status" value="1"/>
</dbReference>
<gene>
    <name evidence="3" type="primary">gltA</name>
    <name evidence="3" type="ORF">KDW03_09265</name>
</gene>
<dbReference type="RefSeq" id="WP_271434804.1">
    <property type="nucleotide sequence ID" value="NZ_CP073355.1"/>
</dbReference>
<feature type="domain" description="FAD/NAD(P)-binding" evidence="1">
    <location>
        <begin position="140"/>
        <end position="445"/>
    </location>
</feature>
<evidence type="ECO:0000259" key="2">
    <source>
        <dbReference type="Pfam" id="PF14691"/>
    </source>
</evidence>
<dbReference type="NCBIfam" id="TIGR01316">
    <property type="entry name" value="gltA"/>
    <property type="match status" value="1"/>
</dbReference>
<reference evidence="3" key="1">
    <citation type="submission" date="2021-04" db="EMBL/GenBank/DDBJ databases">
        <authorList>
            <person name="Postec A."/>
        </authorList>
    </citation>
    <scope>NUCLEOTIDE SEQUENCE</scope>
    <source>
        <strain evidence="3">F1F22</strain>
    </source>
</reference>
<dbReference type="GO" id="GO:0051536">
    <property type="term" value="F:iron-sulfur cluster binding"/>
    <property type="evidence" value="ECO:0007669"/>
    <property type="project" value="InterPro"/>
</dbReference>
<accession>A0AAX3BGA5</accession>
<dbReference type="EMBL" id="CP073355">
    <property type="protein sequence ID" value="URA11387.1"/>
    <property type="molecule type" value="Genomic_DNA"/>
</dbReference>
<dbReference type="PANTHER" id="PTHR42783">
    <property type="entry name" value="GLUTAMATE SYNTHASE [NADPH] SMALL CHAIN"/>
    <property type="match status" value="1"/>
</dbReference>
<dbReference type="Gene3D" id="1.10.1060.10">
    <property type="entry name" value="Alpha-helical ferredoxin"/>
    <property type="match status" value="1"/>
</dbReference>
<dbReference type="Pfam" id="PF07992">
    <property type="entry name" value="Pyr_redox_2"/>
    <property type="match status" value="1"/>
</dbReference>
<evidence type="ECO:0000313" key="4">
    <source>
        <dbReference type="Proteomes" id="UP001056539"/>
    </source>
</evidence>
<dbReference type="PRINTS" id="PR00419">
    <property type="entry name" value="ADXRDTASE"/>
</dbReference>
<protein>
    <submittedName>
        <fullName evidence="3">NADPH-dependent glutamate synthase</fullName>
        <ecNumber evidence="3">1.4.1.13</ecNumber>
    </submittedName>
</protein>
<dbReference type="PANTHER" id="PTHR42783:SF3">
    <property type="entry name" value="GLUTAMATE SYNTHASE [NADPH] SMALL CHAIN-RELATED"/>
    <property type="match status" value="1"/>
</dbReference>
<dbReference type="SUPFAM" id="SSF46548">
    <property type="entry name" value="alpha-helical ferredoxin"/>
    <property type="match status" value="1"/>
</dbReference>
<proteinExistence type="predicted"/>
<dbReference type="InterPro" id="IPR009051">
    <property type="entry name" value="Helical_ferredxn"/>
</dbReference>
<dbReference type="KEGG" id="taqu:KDW03_09265"/>
<name>A0AAX3BGA5_9SPIR</name>
<dbReference type="InterPro" id="IPR036188">
    <property type="entry name" value="FAD/NAD-bd_sf"/>
</dbReference>
<keyword evidence="4" id="KW-1185">Reference proteome</keyword>
<organism evidence="3 4">
    <name type="scientific">Thermospira aquatica</name>
    <dbReference type="NCBI Taxonomy" id="2828656"/>
    <lineage>
        <taxon>Bacteria</taxon>
        <taxon>Pseudomonadati</taxon>
        <taxon>Spirochaetota</taxon>
        <taxon>Spirochaetia</taxon>
        <taxon>Brevinematales</taxon>
        <taxon>Thermospiraceae</taxon>
        <taxon>Thermospira</taxon>
    </lineage>
</organism>
<dbReference type="GO" id="GO:0004355">
    <property type="term" value="F:glutamate synthase (NADPH) activity"/>
    <property type="evidence" value="ECO:0007669"/>
    <property type="project" value="UniProtKB-EC"/>
</dbReference>
<dbReference type="EC" id="1.4.1.13" evidence="3"/>
<keyword evidence="3" id="KW-0560">Oxidoreductase</keyword>
<dbReference type="InterPro" id="IPR028261">
    <property type="entry name" value="DPD_II"/>
</dbReference>
<feature type="domain" description="Dihydroprymidine dehydrogenase" evidence="2">
    <location>
        <begin position="22"/>
        <end position="128"/>
    </location>
</feature>
<dbReference type="Gene3D" id="3.50.50.60">
    <property type="entry name" value="FAD/NAD(P)-binding domain"/>
    <property type="match status" value="3"/>
</dbReference>
<reference evidence="3" key="2">
    <citation type="submission" date="2022-06" db="EMBL/GenBank/DDBJ databases">
        <title>Thermospira aquatica gen. nov., sp. nov.</title>
        <authorList>
            <person name="Ben Ali Gam Z."/>
            <person name="Labat M."/>
        </authorList>
    </citation>
    <scope>NUCLEOTIDE SEQUENCE</scope>
    <source>
        <strain evidence="3">F1F22</strain>
    </source>
</reference>
<evidence type="ECO:0000313" key="3">
    <source>
        <dbReference type="EMBL" id="URA11387.1"/>
    </source>
</evidence>